<comment type="function">
    <text evidence="1">Specifically methylates guanosine-37 in various tRNAs.</text>
</comment>
<name>A0A6J4M2Q1_9ACTN</name>
<gene>
    <name evidence="17" type="ORF">AVDCRST_MAG46-2406</name>
</gene>
<keyword evidence="8 17" id="KW-0489">Methyltransferase</keyword>
<reference evidence="17" key="1">
    <citation type="submission" date="2020-02" db="EMBL/GenBank/DDBJ databases">
        <authorList>
            <person name="Meier V. D."/>
        </authorList>
    </citation>
    <scope>NUCLEOTIDE SEQUENCE</scope>
    <source>
        <strain evidence="17">AVDCRST_MAG46</strain>
    </source>
</reference>
<dbReference type="InterPro" id="IPR029028">
    <property type="entry name" value="Alpha/beta_knot_MTases"/>
</dbReference>
<accession>A0A6J4M2Q1</accession>
<dbReference type="PANTHER" id="PTHR46417:SF1">
    <property type="entry name" value="TRNA (GUANINE-N(1)-)-METHYLTRANSFERASE"/>
    <property type="match status" value="1"/>
</dbReference>
<dbReference type="GO" id="GO:0002939">
    <property type="term" value="P:tRNA N1-guanine methylation"/>
    <property type="evidence" value="ECO:0007669"/>
    <property type="project" value="TreeGrafter"/>
</dbReference>
<organism evidence="17">
    <name type="scientific">uncultured Nocardioidaceae bacterium</name>
    <dbReference type="NCBI Taxonomy" id="253824"/>
    <lineage>
        <taxon>Bacteria</taxon>
        <taxon>Bacillati</taxon>
        <taxon>Actinomycetota</taxon>
        <taxon>Actinomycetes</taxon>
        <taxon>Propionibacteriales</taxon>
        <taxon>Nocardioidaceae</taxon>
        <taxon>environmental samples</taxon>
    </lineage>
</organism>
<evidence type="ECO:0000259" key="16">
    <source>
        <dbReference type="Pfam" id="PF01746"/>
    </source>
</evidence>
<keyword evidence="7" id="KW-0963">Cytoplasm</keyword>
<evidence type="ECO:0000256" key="8">
    <source>
        <dbReference type="ARBA" id="ARBA00022603"/>
    </source>
</evidence>
<evidence type="ECO:0000256" key="5">
    <source>
        <dbReference type="ARBA" id="ARBA00012807"/>
    </source>
</evidence>
<feature type="domain" description="tRNA methyltransferase TRMD/TRM10-type" evidence="16">
    <location>
        <begin position="1"/>
        <end position="33"/>
    </location>
</feature>
<sequence length="38" mass="4505">MPDVLLSGHHGQIEAWRREQSLRRTRERRPDLLPPEDG</sequence>
<evidence type="ECO:0000256" key="1">
    <source>
        <dbReference type="ARBA" id="ARBA00002634"/>
    </source>
</evidence>
<comment type="similarity">
    <text evidence="3">Belongs to the RNA methyltransferase TrmD family.</text>
</comment>
<dbReference type="PANTHER" id="PTHR46417">
    <property type="entry name" value="TRNA (GUANINE-N(1)-)-METHYLTRANSFERASE"/>
    <property type="match status" value="1"/>
</dbReference>
<evidence type="ECO:0000256" key="2">
    <source>
        <dbReference type="ARBA" id="ARBA00004496"/>
    </source>
</evidence>
<keyword evidence="9 17" id="KW-0808">Transferase</keyword>
<evidence type="ECO:0000256" key="11">
    <source>
        <dbReference type="ARBA" id="ARBA00022694"/>
    </source>
</evidence>
<evidence type="ECO:0000256" key="7">
    <source>
        <dbReference type="ARBA" id="ARBA00022490"/>
    </source>
</evidence>
<dbReference type="EMBL" id="CADCUD010000168">
    <property type="protein sequence ID" value="CAA9348293.1"/>
    <property type="molecule type" value="Genomic_DNA"/>
</dbReference>
<dbReference type="AlphaFoldDB" id="A0A6J4M2Q1"/>
<evidence type="ECO:0000256" key="12">
    <source>
        <dbReference type="ARBA" id="ARBA00029736"/>
    </source>
</evidence>
<evidence type="ECO:0000256" key="3">
    <source>
        <dbReference type="ARBA" id="ARBA00007630"/>
    </source>
</evidence>
<keyword evidence="10" id="KW-0949">S-adenosyl-L-methionine</keyword>
<evidence type="ECO:0000256" key="13">
    <source>
        <dbReference type="ARBA" id="ARBA00033392"/>
    </source>
</evidence>
<dbReference type="Pfam" id="PF01746">
    <property type="entry name" value="tRNA_m1G_MT"/>
    <property type="match status" value="1"/>
</dbReference>
<dbReference type="GO" id="GO:0052906">
    <property type="term" value="F:tRNA (guanine(37)-N1)-methyltransferase activity"/>
    <property type="evidence" value="ECO:0007669"/>
    <property type="project" value="UniProtKB-EC"/>
</dbReference>
<comment type="subcellular location">
    <subcellularLocation>
        <location evidence="2">Cytoplasm</location>
    </subcellularLocation>
</comment>
<dbReference type="InterPro" id="IPR002649">
    <property type="entry name" value="tRNA_m1G_MeTrfase_TrmD"/>
</dbReference>
<dbReference type="InterPro" id="IPR023148">
    <property type="entry name" value="tRNA_m1G_MeTrfase_C_sf"/>
</dbReference>
<feature type="region of interest" description="Disordered" evidence="15">
    <location>
        <begin position="1"/>
        <end position="38"/>
    </location>
</feature>
<protein>
    <recommendedName>
        <fullName evidence="6">tRNA (guanine-N(1)-)-methyltransferase</fullName>
        <ecNumber evidence="5">2.1.1.228</ecNumber>
    </recommendedName>
    <alternativeName>
        <fullName evidence="12">M1G-methyltransferase</fullName>
    </alternativeName>
    <alternativeName>
        <fullName evidence="13">tRNA [GM37] methyltransferase</fullName>
    </alternativeName>
</protein>
<dbReference type="InterPro" id="IPR016009">
    <property type="entry name" value="tRNA_MeTrfase_TRMD/TRM10"/>
</dbReference>
<evidence type="ECO:0000256" key="6">
    <source>
        <dbReference type="ARBA" id="ARBA00014679"/>
    </source>
</evidence>
<keyword evidence="11" id="KW-0819">tRNA processing</keyword>
<dbReference type="GO" id="GO:0005829">
    <property type="term" value="C:cytosol"/>
    <property type="evidence" value="ECO:0007669"/>
    <property type="project" value="TreeGrafter"/>
</dbReference>
<comment type="catalytic activity">
    <reaction evidence="14">
        <text>guanosine(37) in tRNA + S-adenosyl-L-methionine = N(1)-methylguanosine(37) in tRNA + S-adenosyl-L-homocysteine + H(+)</text>
        <dbReference type="Rhea" id="RHEA:36899"/>
        <dbReference type="Rhea" id="RHEA-COMP:10145"/>
        <dbReference type="Rhea" id="RHEA-COMP:10147"/>
        <dbReference type="ChEBI" id="CHEBI:15378"/>
        <dbReference type="ChEBI" id="CHEBI:57856"/>
        <dbReference type="ChEBI" id="CHEBI:59789"/>
        <dbReference type="ChEBI" id="CHEBI:73542"/>
        <dbReference type="ChEBI" id="CHEBI:74269"/>
        <dbReference type="EC" id="2.1.1.228"/>
    </reaction>
</comment>
<comment type="subunit">
    <text evidence="4">Homodimer.</text>
</comment>
<evidence type="ECO:0000256" key="14">
    <source>
        <dbReference type="ARBA" id="ARBA00047783"/>
    </source>
</evidence>
<dbReference type="Gene3D" id="1.10.1270.20">
    <property type="entry name" value="tRNA(m1g37)methyltransferase, domain 2"/>
    <property type="match status" value="1"/>
</dbReference>
<dbReference type="EC" id="2.1.1.228" evidence="5"/>
<proteinExistence type="inferred from homology"/>
<evidence type="ECO:0000256" key="15">
    <source>
        <dbReference type="SAM" id="MobiDB-lite"/>
    </source>
</evidence>
<evidence type="ECO:0000256" key="10">
    <source>
        <dbReference type="ARBA" id="ARBA00022691"/>
    </source>
</evidence>
<evidence type="ECO:0000256" key="4">
    <source>
        <dbReference type="ARBA" id="ARBA00011738"/>
    </source>
</evidence>
<evidence type="ECO:0000313" key="17">
    <source>
        <dbReference type="EMBL" id="CAA9348293.1"/>
    </source>
</evidence>
<evidence type="ECO:0000256" key="9">
    <source>
        <dbReference type="ARBA" id="ARBA00022679"/>
    </source>
</evidence>
<feature type="compositionally biased region" description="Basic and acidic residues" evidence="15">
    <location>
        <begin position="11"/>
        <end position="31"/>
    </location>
</feature>
<dbReference type="SUPFAM" id="SSF75217">
    <property type="entry name" value="alpha/beta knot"/>
    <property type="match status" value="1"/>
</dbReference>